<feature type="transmembrane region" description="Helical" evidence="6">
    <location>
        <begin position="101"/>
        <end position="122"/>
    </location>
</feature>
<dbReference type="RefSeq" id="WP_068681750.1">
    <property type="nucleotide sequence ID" value="NZ_LYPA01000046.1"/>
</dbReference>
<evidence type="ECO:0000256" key="4">
    <source>
        <dbReference type="ARBA" id="ARBA00022989"/>
    </source>
</evidence>
<dbReference type="Gene3D" id="1.20.1720.10">
    <property type="entry name" value="Multidrug resistance protein D"/>
    <property type="match status" value="1"/>
</dbReference>
<feature type="domain" description="Major facilitator superfamily (MFS) profile" evidence="7">
    <location>
        <begin position="6"/>
        <end position="385"/>
    </location>
</feature>
<feature type="transmembrane region" description="Helical" evidence="6">
    <location>
        <begin position="273"/>
        <end position="292"/>
    </location>
</feature>
<evidence type="ECO:0000256" key="5">
    <source>
        <dbReference type="ARBA" id="ARBA00023136"/>
    </source>
</evidence>
<proteinExistence type="predicted"/>
<keyword evidence="9" id="KW-1185">Reference proteome</keyword>
<evidence type="ECO:0000313" key="9">
    <source>
        <dbReference type="Proteomes" id="UP000092024"/>
    </source>
</evidence>
<feature type="transmembrane region" description="Helical" evidence="6">
    <location>
        <begin position="298"/>
        <end position="318"/>
    </location>
</feature>
<dbReference type="PRINTS" id="PR01036">
    <property type="entry name" value="TCRTETB"/>
</dbReference>
<feature type="transmembrane region" description="Helical" evidence="6">
    <location>
        <begin position="202"/>
        <end position="223"/>
    </location>
</feature>
<dbReference type="EMBL" id="LYPA01000046">
    <property type="protein sequence ID" value="OBR66508.1"/>
    <property type="molecule type" value="Genomic_DNA"/>
</dbReference>
<dbReference type="Proteomes" id="UP000092024">
    <property type="component" value="Unassembled WGS sequence"/>
</dbReference>
<feature type="transmembrane region" description="Helical" evidence="6">
    <location>
        <begin position="41"/>
        <end position="60"/>
    </location>
</feature>
<keyword evidence="3 6" id="KW-0812">Transmembrane</keyword>
<feature type="transmembrane region" description="Helical" evidence="6">
    <location>
        <begin position="243"/>
        <end position="261"/>
    </location>
</feature>
<dbReference type="InterPro" id="IPR011701">
    <property type="entry name" value="MFS"/>
</dbReference>
<dbReference type="PANTHER" id="PTHR23502">
    <property type="entry name" value="MAJOR FACILITATOR SUPERFAMILY"/>
    <property type="match status" value="1"/>
</dbReference>
<protein>
    <recommendedName>
        <fullName evidence="7">Major facilitator superfamily (MFS) profile domain-containing protein</fullName>
    </recommendedName>
</protein>
<evidence type="ECO:0000256" key="6">
    <source>
        <dbReference type="SAM" id="Phobius"/>
    </source>
</evidence>
<comment type="caution">
    <text evidence="8">The sequence shown here is derived from an EMBL/GenBank/DDBJ whole genome shotgun (WGS) entry which is preliminary data.</text>
</comment>
<evidence type="ECO:0000256" key="2">
    <source>
        <dbReference type="ARBA" id="ARBA00022448"/>
    </source>
</evidence>
<dbReference type="PROSITE" id="PS50850">
    <property type="entry name" value="MFS"/>
    <property type="match status" value="1"/>
</dbReference>
<accession>A0A1A5YLT6</accession>
<name>A0A1A5YLT6_9BACL</name>
<evidence type="ECO:0000259" key="7">
    <source>
        <dbReference type="PROSITE" id="PS50850"/>
    </source>
</evidence>
<feature type="transmembrane region" description="Helical" evidence="6">
    <location>
        <begin position="363"/>
        <end position="382"/>
    </location>
</feature>
<evidence type="ECO:0000256" key="3">
    <source>
        <dbReference type="ARBA" id="ARBA00022692"/>
    </source>
</evidence>
<dbReference type="GO" id="GO:0022857">
    <property type="term" value="F:transmembrane transporter activity"/>
    <property type="evidence" value="ECO:0007669"/>
    <property type="project" value="InterPro"/>
</dbReference>
<dbReference type="STRING" id="1844972.A7K91_03420"/>
<evidence type="ECO:0000313" key="8">
    <source>
        <dbReference type="EMBL" id="OBR66508.1"/>
    </source>
</evidence>
<feature type="transmembrane region" description="Helical" evidence="6">
    <location>
        <begin position="162"/>
        <end position="181"/>
    </location>
</feature>
<sequence>MRKTFLVYLVSIAAFFGPFTQTIYSPLLPELARRLQASQDAVNLTIAIYPIFFACMQLVYGPLMDRFGRRKLLLIGFMFYVCATIGAALSETVAQLILFRALQAMGVAAGSVAAITIIGDLFEGHKRGRSMGIYQMLVALGPGLGPVVGGIVGQHYGVDRLFWLLFACSLAFWLVLFIGLPETRTAHASGGQFRLRQMTAVLTHRIGLAIVVLGSVQYAVFYTLLVLLPNLLVDVYALTPSRIGWLFLPISVCIVIGSMIGGRVQEHVEAKKLLLLLASFNMMSVLLFVITASLSVPALATGLAIFGLSLGLSLPVQITILSNEMPNHRATATGVYNFFRYVWMTIGPIAGTFFYRFGYKIEFFVFVLIFIAVLFFMYYRFFGRMELSASDKSYS</sequence>
<dbReference type="PANTHER" id="PTHR23502:SF35">
    <property type="entry name" value="MAJOR FACILITATOR SUPERFAMILY (MFS) PROFILE DOMAIN-CONTAINING PROTEIN"/>
    <property type="match status" value="1"/>
</dbReference>
<gene>
    <name evidence="8" type="ORF">A7K91_03420</name>
</gene>
<dbReference type="InterPro" id="IPR036259">
    <property type="entry name" value="MFS_trans_sf"/>
</dbReference>
<evidence type="ECO:0000256" key="1">
    <source>
        <dbReference type="ARBA" id="ARBA00004651"/>
    </source>
</evidence>
<dbReference type="SUPFAM" id="SSF103473">
    <property type="entry name" value="MFS general substrate transporter"/>
    <property type="match status" value="1"/>
</dbReference>
<organism evidence="8 9">
    <name type="scientific">Paenibacillus oryzae</name>
    <dbReference type="NCBI Taxonomy" id="1844972"/>
    <lineage>
        <taxon>Bacteria</taxon>
        <taxon>Bacillati</taxon>
        <taxon>Bacillota</taxon>
        <taxon>Bacilli</taxon>
        <taxon>Bacillales</taxon>
        <taxon>Paenibacillaceae</taxon>
        <taxon>Paenibacillus</taxon>
    </lineage>
</organism>
<feature type="transmembrane region" description="Helical" evidence="6">
    <location>
        <begin position="134"/>
        <end position="156"/>
    </location>
</feature>
<dbReference type="InterPro" id="IPR020846">
    <property type="entry name" value="MFS_dom"/>
</dbReference>
<keyword evidence="5 6" id="KW-0472">Membrane</keyword>
<dbReference type="AlphaFoldDB" id="A0A1A5YLT6"/>
<keyword evidence="4 6" id="KW-1133">Transmembrane helix</keyword>
<dbReference type="Pfam" id="PF07690">
    <property type="entry name" value="MFS_1"/>
    <property type="match status" value="1"/>
</dbReference>
<feature type="transmembrane region" description="Helical" evidence="6">
    <location>
        <begin position="338"/>
        <end position="357"/>
    </location>
</feature>
<comment type="subcellular location">
    <subcellularLocation>
        <location evidence="1">Cell membrane</location>
        <topology evidence="1">Multi-pass membrane protein</topology>
    </subcellularLocation>
</comment>
<reference evidence="8 9" key="1">
    <citation type="submission" date="2016-05" db="EMBL/GenBank/DDBJ databases">
        <title>Paenibacillus oryzae. sp. nov., isolated from the rice root.</title>
        <authorList>
            <person name="Zhang J."/>
            <person name="Zhang X."/>
        </authorList>
    </citation>
    <scope>NUCLEOTIDE SEQUENCE [LARGE SCALE GENOMIC DNA]</scope>
    <source>
        <strain evidence="8 9">1DrF-4</strain>
    </source>
</reference>
<keyword evidence="2" id="KW-0813">Transport</keyword>
<dbReference type="GO" id="GO:0005886">
    <property type="term" value="C:plasma membrane"/>
    <property type="evidence" value="ECO:0007669"/>
    <property type="project" value="UniProtKB-SubCell"/>
</dbReference>
<feature type="transmembrane region" description="Helical" evidence="6">
    <location>
        <begin position="72"/>
        <end position="89"/>
    </location>
</feature>